<proteinExistence type="predicted"/>
<dbReference type="OrthoDB" id="5873071at2759"/>
<dbReference type="PANTHER" id="PTHR36946:SF1">
    <property type="entry name" value="DUF1064 DOMAIN-CONTAINING PROTEIN-RELATED"/>
    <property type="match status" value="1"/>
</dbReference>
<evidence type="ECO:0000313" key="2">
    <source>
        <dbReference type="EMBL" id="PIC34817.1"/>
    </source>
</evidence>
<feature type="signal peptide" evidence="1">
    <location>
        <begin position="1"/>
        <end position="20"/>
    </location>
</feature>
<protein>
    <recommendedName>
        <fullName evidence="4">SXP/RAL-2 family protein Ani s 5-like cation-binding domain-containing protein</fullName>
    </recommendedName>
</protein>
<evidence type="ECO:0008006" key="4">
    <source>
        <dbReference type="Google" id="ProtNLM"/>
    </source>
</evidence>
<keyword evidence="3" id="KW-1185">Reference proteome</keyword>
<keyword evidence="1" id="KW-0732">Signal</keyword>
<organism evidence="2 3">
    <name type="scientific">Caenorhabditis nigoni</name>
    <dbReference type="NCBI Taxonomy" id="1611254"/>
    <lineage>
        <taxon>Eukaryota</taxon>
        <taxon>Metazoa</taxon>
        <taxon>Ecdysozoa</taxon>
        <taxon>Nematoda</taxon>
        <taxon>Chromadorea</taxon>
        <taxon>Rhabditida</taxon>
        <taxon>Rhabditina</taxon>
        <taxon>Rhabditomorpha</taxon>
        <taxon>Rhabditoidea</taxon>
        <taxon>Rhabditidae</taxon>
        <taxon>Peloderinae</taxon>
        <taxon>Caenorhabditis</taxon>
    </lineage>
</organism>
<dbReference type="Proteomes" id="UP000230233">
    <property type="component" value="Chromosome IV"/>
</dbReference>
<feature type="chain" id="PRO_5013545816" description="SXP/RAL-2 family protein Ani s 5-like cation-binding domain-containing protein" evidence="1">
    <location>
        <begin position="21"/>
        <end position="194"/>
    </location>
</feature>
<comment type="caution">
    <text evidence="2">The sequence shown here is derived from an EMBL/GenBank/DDBJ whole genome shotgun (WGS) entry which is preliminary data.</text>
</comment>
<dbReference type="EMBL" id="PDUG01000004">
    <property type="protein sequence ID" value="PIC34817.1"/>
    <property type="molecule type" value="Genomic_DNA"/>
</dbReference>
<dbReference type="PANTHER" id="PTHR36946">
    <property type="entry name" value="PROTEIN CBG13897-RELATED"/>
    <property type="match status" value="1"/>
</dbReference>
<accession>A0A2G5U5N1</accession>
<name>A0A2G5U5N1_9PELO</name>
<evidence type="ECO:0000256" key="1">
    <source>
        <dbReference type="SAM" id="SignalP"/>
    </source>
</evidence>
<dbReference type="AlphaFoldDB" id="A0A2G5U5N1"/>
<evidence type="ECO:0000313" key="3">
    <source>
        <dbReference type="Proteomes" id="UP000230233"/>
    </source>
</evidence>
<gene>
    <name evidence="2" type="primary">Cni-T13H10.2</name>
    <name evidence="2" type="synonym">Cnig_chr_IV.g14362</name>
    <name evidence="2" type="ORF">B9Z55_014362</name>
</gene>
<reference evidence="3" key="1">
    <citation type="submission" date="2017-10" db="EMBL/GenBank/DDBJ databases">
        <title>Rapid genome shrinkage in a self-fertile nematode reveals novel sperm competition proteins.</title>
        <authorList>
            <person name="Yin D."/>
            <person name="Schwarz E.M."/>
            <person name="Thomas C.G."/>
            <person name="Felde R.L."/>
            <person name="Korf I.F."/>
            <person name="Cutter A.D."/>
            <person name="Schartner C.M."/>
            <person name="Ralston E.J."/>
            <person name="Meyer B.J."/>
            <person name="Haag E.S."/>
        </authorList>
    </citation>
    <scope>NUCLEOTIDE SEQUENCE [LARGE SCALE GENOMIC DNA]</scope>
    <source>
        <strain evidence="3">JU1422</strain>
    </source>
</reference>
<sequence length="194" mass="22734">MLKQLCWFSVALLFFEPSLASDQVMVPTFETVLRDYGKQWIVELTYNFNELETVEEARRLTMETIDNNWAPVLLNPVCAGKDSQPTLMNPIDKVKENAENFILQREALKMYISELLQRATSSGVINSTEAESIREKFWEVELRQQIGFDVLKEKFFKKVSEDYSDEVSRKLETISTDILETDTLLNSRLYWTYY</sequence>